<evidence type="ECO:0000313" key="3">
    <source>
        <dbReference type="Proteomes" id="UP001180536"/>
    </source>
</evidence>
<dbReference type="RefSeq" id="WP_310341430.1">
    <property type="nucleotide sequence ID" value="NZ_JAVDXQ010000001.1"/>
</dbReference>
<dbReference type="EMBL" id="JAVDXQ010000001">
    <property type="protein sequence ID" value="MDR7295257.1"/>
    <property type="molecule type" value="Genomic_DNA"/>
</dbReference>
<evidence type="ECO:0000313" key="2">
    <source>
        <dbReference type="EMBL" id="MDR7295257.1"/>
    </source>
</evidence>
<organism evidence="2 3">
    <name type="scientific">Pelomonas aquatica</name>
    <dbReference type="NCBI Taxonomy" id="431058"/>
    <lineage>
        <taxon>Bacteria</taxon>
        <taxon>Pseudomonadati</taxon>
        <taxon>Pseudomonadota</taxon>
        <taxon>Betaproteobacteria</taxon>
        <taxon>Burkholderiales</taxon>
        <taxon>Sphaerotilaceae</taxon>
        <taxon>Roseateles</taxon>
    </lineage>
</organism>
<name>A0ABU1Z3R4_9BURK</name>
<protein>
    <recommendedName>
        <fullName evidence="4">Haem-binding uptake Tiki superfamily ChaN domain-containing protein</fullName>
    </recommendedName>
</protein>
<reference evidence="2 3" key="1">
    <citation type="submission" date="2023-07" db="EMBL/GenBank/DDBJ databases">
        <title>Sorghum-associated microbial communities from plants grown in Nebraska, USA.</title>
        <authorList>
            <person name="Schachtman D."/>
        </authorList>
    </citation>
    <scope>NUCLEOTIDE SEQUENCE [LARGE SCALE GENOMIC DNA]</scope>
    <source>
        <strain evidence="2 3">BE310</strain>
    </source>
</reference>
<accession>A0ABU1Z3R4</accession>
<keyword evidence="1" id="KW-0732">Signal</keyword>
<keyword evidence="3" id="KW-1185">Reference proteome</keyword>
<dbReference type="PROSITE" id="PS51257">
    <property type="entry name" value="PROKAR_LIPOPROTEIN"/>
    <property type="match status" value="1"/>
</dbReference>
<sequence>MRTLLLLALLPTLVAAACPDDAGFKKLASFEHLYLGEAHGTQEVPQLVQCLVQSAIAAKPTSLAVSLEMPEDARQPDSWQWRSQDGRASQAMWQLHQWLQAQEAAGALKLHHHQPTGSYPDQADYEKAAGLSLNALMRQNARVIVLGGNFHSRREPIEWMPKVRPMGTYVGEGTVHVDLQALEGGTAWNCTSRSTGNAPPPPPTCAANTQLAVPRGDARVGDLISGREFGHDYVYLMKSFTASPPLKQPQ</sequence>
<evidence type="ECO:0000256" key="1">
    <source>
        <dbReference type="SAM" id="SignalP"/>
    </source>
</evidence>
<feature type="signal peptide" evidence="1">
    <location>
        <begin position="1"/>
        <end position="17"/>
    </location>
</feature>
<comment type="caution">
    <text evidence="2">The sequence shown here is derived from an EMBL/GenBank/DDBJ whole genome shotgun (WGS) entry which is preliminary data.</text>
</comment>
<dbReference type="Proteomes" id="UP001180536">
    <property type="component" value="Unassembled WGS sequence"/>
</dbReference>
<gene>
    <name evidence="2" type="ORF">J2X16_000578</name>
</gene>
<feature type="chain" id="PRO_5046982863" description="Haem-binding uptake Tiki superfamily ChaN domain-containing protein" evidence="1">
    <location>
        <begin position="18"/>
        <end position="250"/>
    </location>
</feature>
<dbReference type="Gene3D" id="3.40.50.11550">
    <property type="match status" value="1"/>
</dbReference>
<proteinExistence type="predicted"/>
<evidence type="ECO:0008006" key="4">
    <source>
        <dbReference type="Google" id="ProtNLM"/>
    </source>
</evidence>